<proteinExistence type="predicted"/>
<reference evidence="1" key="1">
    <citation type="journal article" date="2013" name="Environ. Microbiol.">
        <title>Microbiota from the distal guts of lean and obese adolescents exhibit partial functional redundancy besides clear differences in community structure.</title>
        <authorList>
            <person name="Ferrer M."/>
            <person name="Ruiz A."/>
            <person name="Lanza F."/>
            <person name="Haange S.B."/>
            <person name="Oberbach A."/>
            <person name="Till H."/>
            <person name="Bargiela R."/>
            <person name="Campoy C."/>
            <person name="Segura M.T."/>
            <person name="Richter M."/>
            <person name="von Bergen M."/>
            <person name="Seifert J."/>
            <person name="Suarez A."/>
        </authorList>
    </citation>
    <scope>NUCLEOTIDE SEQUENCE</scope>
</reference>
<dbReference type="EMBL" id="AJWY01009087">
    <property type="protein sequence ID" value="EKC59374.1"/>
    <property type="molecule type" value="Genomic_DNA"/>
</dbReference>
<evidence type="ECO:0000313" key="1">
    <source>
        <dbReference type="EMBL" id="EKC59374.1"/>
    </source>
</evidence>
<feature type="non-terminal residue" evidence="1">
    <location>
        <position position="268"/>
    </location>
</feature>
<name>K1SVA0_9ZZZZ</name>
<gene>
    <name evidence="1" type="ORF">LEA_13394</name>
</gene>
<organism evidence="1">
    <name type="scientific">human gut metagenome</name>
    <dbReference type="NCBI Taxonomy" id="408170"/>
    <lineage>
        <taxon>unclassified sequences</taxon>
        <taxon>metagenomes</taxon>
        <taxon>organismal metagenomes</taxon>
    </lineage>
</organism>
<sequence length="268" mass="30437">MNIGEVKNQGVELEINSKNIVSKDFDWSTSFTLSHNKNKIVKLDGEQTQIISGSQIHMIGKSYRTFYMIEFAGINPETGAPQFYTNDVDENGNYIKEITENNKDAKAIPLKKHAEPNVTGGLSNTLRYKWFDLSFMFSYQFGAYGYDNWAQKTEHGGKDFTLNIPAYYRDNWKQPGDISKYEVFIEKPAVAMNGVTTTRRLHSTDFIRLKTLTFGVTVPKTWTRKIGVNSLRLYASANNLWTWAAYDFYDPESVSAGTAGWGTPPLKT</sequence>
<protein>
    <submittedName>
        <fullName evidence="1">Uncharacterized protein</fullName>
    </submittedName>
</protein>
<dbReference type="AlphaFoldDB" id="K1SVA0"/>
<accession>K1SVA0</accession>
<comment type="caution">
    <text evidence="1">The sequence shown here is derived from an EMBL/GenBank/DDBJ whole genome shotgun (WGS) entry which is preliminary data.</text>
</comment>
<dbReference type="SUPFAM" id="SSF56935">
    <property type="entry name" value="Porins"/>
    <property type="match status" value="1"/>
</dbReference>